<dbReference type="SMART" id="SM00267">
    <property type="entry name" value="GGDEF"/>
    <property type="match status" value="1"/>
</dbReference>
<dbReference type="CDD" id="cd01949">
    <property type="entry name" value="GGDEF"/>
    <property type="match status" value="1"/>
</dbReference>
<dbReference type="GO" id="GO:0005886">
    <property type="term" value="C:plasma membrane"/>
    <property type="evidence" value="ECO:0007669"/>
    <property type="project" value="UniProtKB-SubCell"/>
</dbReference>
<organism evidence="5 6">
    <name type="scientific">Azotobacter chroococcum NCIMB 8003</name>
    <dbReference type="NCBI Taxonomy" id="1328314"/>
    <lineage>
        <taxon>Bacteria</taxon>
        <taxon>Pseudomonadati</taxon>
        <taxon>Pseudomonadota</taxon>
        <taxon>Gammaproteobacteria</taxon>
        <taxon>Pseudomonadales</taxon>
        <taxon>Pseudomonadaceae</taxon>
        <taxon>Azotobacter</taxon>
    </lineage>
</organism>
<feature type="domain" description="EAL" evidence="3">
    <location>
        <begin position="290"/>
        <end position="505"/>
    </location>
</feature>
<reference evidence="5 6" key="1">
    <citation type="journal article" date="2015" name="PLoS ONE">
        <title>Azotobacter Genomes: The Genome of Azotobacter chroococcum NCIMB 8003 (ATCC 4412).</title>
        <authorList>
            <person name="Robson R.L."/>
            <person name="Jones R."/>
            <person name="Robson R.M."/>
            <person name="Schwartz A."/>
            <person name="Richardson T.H."/>
        </authorList>
    </citation>
    <scope>NUCLEOTIDE SEQUENCE [LARGE SCALE GENOMIC DNA]</scope>
    <source>
        <strain evidence="5 6">NCIMB 8003</strain>
    </source>
</reference>
<accession>A0A0C4WHW2</accession>
<dbReference type="InterPro" id="IPR043128">
    <property type="entry name" value="Rev_trsase/Diguanyl_cyclase"/>
</dbReference>
<gene>
    <name evidence="5" type="ORF">Achr_19130</name>
</gene>
<proteinExistence type="predicted"/>
<dbReference type="AlphaFoldDB" id="A0A0C4WHW2"/>
<dbReference type="InterPro" id="IPR000160">
    <property type="entry name" value="GGDEF_dom"/>
</dbReference>
<keyword evidence="6" id="KW-1185">Reference proteome</keyword>
<dbReference type="Pfam" id="PF00563">
    <property type="entry name" value="EAL"/>
    <property type="match status" value="1"/>
</dbReference>
<dbReference type="SMART" id="SM00052">
    <property type="entry name" value="EAL"/>
    <property type="match status" value="1"/>
</dbReference>
<dbReference type="PROSITE" id="PS50883">
    <property type="entry name" value="EAL"/>
    <property type="match status" value="1"/>
</dbReference>
<dbReference type="Gene3D" id="3.20.20.450">
    <property type="entry name" value="EAL domain"/>
    <property type="match status" value="1"/>
</dbReference>
<dbReference type="InterPro" id="IPR029787">
    <property type="entry name" value="Nucleotide_cyclase"/>
</dbReference>
<dbReference type="PROSITE" id="PS50887">
    <property type="entry name" value="GGDEF"/>
    <property type="match status" value="1"/>
</dbReference>
<dbReference type="STRING" id="1328314.Achr_19130"/>
<evidence type="ECO:0000313" key="6">
    <source>
        <dbReference type="Proteomes" id="UP000068210"/>
    </source>
</evidence>
<sequence length="505" mass="56529">MEALPDIILEARLDGLLLSAHVPADGRLFKMQDLEAGGYLQDLLPPQALECLVRAMRAAEHDGQVSGLKFQLGSAGEELVFEVSASLLAHWPDERSHFMILIRDVTEQARNQSKVEQMAHFDALTGLPNRTLFNTRFDVEATRCEKNQQPMALIFMDLDNFKNVNDSLGHKVGDALLIKIASRLERILRPRDMVSRQGGDEFMFLLPEADAHQAGQMAECIKSSIELPIQVGQYTLHVGASMGICIFPQDGRDLDTLSSHADIAMYRAKHERRSHYELFTEEMQARTARTLLLEGALREAIQWGQLDVYYQPQFDITGKRLEGAEALVRWQHPELGFISPAEFIPIAEISGQIIKIGDLVLHKATQQMKRWLDEGFPGDMSIAVNISMAQFRDAALLEKIDRALADSELPPWALELELTESVAMENPEKVGEIVSSLRSRGVKLSIDDFGTGYSSLSYLKKLQVHKLKIDRSFIQAISAGSSDQTIVRASPFKVFCLSRPRLHGP</sequence>
<dbReference type="PANTHER" id="PTHR44757">
    <property type="entry name" value="DIGUANYLATE CYCLASE DGCP"/>
    <property type="match status" value="1"/>
</dbReference>
<evidence type="ECO:0000256" key="2">
    <source>
        <dbReference type="ARBA" id="ARBA00004533"/>
    </source>
</evidence>
<evidence type="ECO:0000256" key="1">
    <source>
        <dbReference type="ARBA" id="ARBA00001946"/>
    </source>
</evidence>
<evidence type="ECO:0000313" key="5">
    <source>
        <dbReference type="EMBL" id="AJE21368.1"/>
    </source>
</evidence>
<dbReference type="EMBL" id="CP010415">
    <property type="protein sequence ID" value="AJE21368.1"/>
    <property type="molecule type" value="Genomic_DNA"/>
</dbReference>
<comment type="subcellular location">
    <subcellularLocation>
        <location evidence="2">Cell inner membrane</location>
    </subcellularLocation>
</comment>
<dbReference type="Pfam" id="PF00990">
    <property type="entry name" value="GGDEF"/>
    <property type="match status" value="1"/>
</dbReference>
<dbReference type="GO" id="GO:0003824">
    <property type="term" value="F:catalytic activity"/>
    <property type="evidence" value="ECO:0007669"/>
    <property type="project" value="UniProtKB-ARBA"/>
</dbReference>
<feature type="domain" description="GGDEF" evidence="4">
    <location>
        <begin position="149"/>
        <end position="281"/>
    </location>
</feature>
<protein>
    <submittedName>
        <fullName evidence="5">Diguanylate cyclase/phosphodiesterase with PAS/PAC and GAF sensor(S)</fullName>
    </submittedName>
</protein>
<evidence type="ECO:0000259" key="3">
    <source>
        <dbReference type="PROSITE" id="PS50883"/>
    </source>
</evidence>
<dbReference type="RefSeq" id="WP_227028876.1">
    <property type="nucleotide sequence ID" value="NZ_CP010415.1"/>
</dbReference>
<dbReference type="SUPFAM" id="SSF141868">
    <property type="entry name" value="EAL domain-like"/>
    <property type="match status" value="1"/>
</dbReference>
<dbReference type="HOGENOM" id="CLU_000445_70_50_6"/>
<dbReference type="SUPFAM" id="SSF55073">
    <property type="entry name" value="Nucleotide cyclase"/>
    <property type="match status" value="1"/>
</dbReference>
<dbReference type="InterPro" id="IPR001633">
    <property type="entry name" value="EAL_dom"/>
</dbReference>
<dbReference type="CDD" id="cd01948">
    <property type="entry name" value="EAL"/>
    <property type="match status" value="1"/>
</dbReference>
<dbReference type="InterPro" id="IPR035919">
    <property type="entry name" value="EAL_sf"/>
</dbReference>
<dbReference type="KEGG" id="acx:Achr_19130"/>
<evidence type="ECO:0000259" key="4">
    <source>
        <dbReference type="PROSITE" id="PS50887"/>
    </source>
</evidence>
<dbReference type="Gene3D" id="3.30.70.270">
    <property type="match status" value="1"/>
</dbReference>
<dbReference type="FunFam" id="3.30.70.270:FF:000001">
    <property type="entry name" value="Diguanylate cyclase domain protein"/>
    <property type="match status" value="1"/>
</dbReference>
<dbReference type="Proteomes" id="UP000068210">
    <property type="component" value="Chromosome"/>
</dbReference>
<dbReference type="InterPro" id="IPR052155">
    <property type="entry name" value="Biofilm_reg_signaling"/>
</dbReference>
<dbReference type="NCBIfam" id="TIGR00254">
    <property type="entry name" value="GGDEF"/>
    <property type="match status" value="1"/>
</dbReference>
<name>A0A0C4WHW2_9GAMM</name>
<dbReference type="PANTHER" id="PTHR44757:SF2">
    <property type="entry name" value="BIOFILM ARCHITECTURE MAINTENANCE PROTEIN MBAA"/>
    <property type="match status" value="1"/>
</dbReference>
<comment type="cofactor">
    <cofactor evidence="1">
        <name>Mg(2+)</name>
        <dbReference type="ChEBI" id="CHEBI:18420"/>
    </cofactor>
</comment>